<organism evidence="2 3">
    <name type="scientific">Shewanella zhuhaiensis</name>
    <dbReference type="NCBI Taxonomy" id="2919576"/>
    <lineage>
        <taxon>Bacteria</taxon>
        <taxon>Pseudomonadati</taxon>
        <taxon>Pseudomonadota</taxon>
        <taxon>Gammaproteobacteria</taxon>
        <taxon>Alteromonadales</taxon>
        <taxon>Shewanellaceae</taxon>
        <taxon>Shewanella</taxon>
    </lineage>
</organism>
<sequence length="57" mass="5946">MKAKICRIFSAVGPGLAIGFSMGVAMESWVNGLALGIPLIIARLASLKLTAKDDKNS</sequence>
<protein>
    <submittedName>
        <fullName evidence="2">Uncharacterized protein</fullName>
    </submittedName>
</protein>
<dbReference type="Proteomes" id="UP001297581">
    <property type="component" value="Unassembled WGS sequence"/>
</dbReference>
<evidence type="ECO:0000313" key="3">
    <source>
        <dbReference type="Proteomes" id="UP001297581"/>
    </source>
</evidence>
<keyword evidence="1" id="KW-0472">Membrane</keyword>
<reference evidence="2 3" key="1">
    <citation type="submission" date="2022-02" db="EMBL/GenBank/DDBJ databases">
        <title>The genome sequence of Shewanella sp. 3B26.</title>
        <authorList>
            <person name="Du J."/>
        </authorList>
    </citation>
    <scope>NUCLEOTIDE SEQUENCE [LARGE SCALE GENOMIC DNA]</scope>
    <source>
        <strain evidence="2 3">3B26</strain>
    </source>
</reference>
<evidence type="ECO:0000256" key="1">
    <source>
        <dbReference type="SAM" id="Phobius"/>
    </source>
</evidence>
<dbReference type="AlphaFoldDB" id="A0AAJ1BHY7"/>
<accession>A0AAJ1BHY7</accession>
<evidence type="ECO:0000313" key="2">
    <source>
        <dbReference type="EMBL" id="MCH4295073.1"/>
    </source>
</evidence>
<feature type="transmembrane region" description="Helical" evidence="1">
    <location>
        <begin position="7"/>
        <end position="26"/>
    </location>
</feature>
<keyword evidence="3" id="KW-1185">Reference proteome</keyword>
<name>A0AAJ1BHY7_9GAMM</name>
<feature type="transmembrane region" description="Helical" evidence="1">
    <location>
        <begin position="32"/>
        <end position="51"/>
    </location>
</feature>
<gene>
    <name evidence="2" type="ORF">MJ923_12255</name>
</gene>
<keyword evidence="1" id="KW-1133">Transmembrane helix</keyword>
<dbReference type="RefSeq" id="WP_164551247.1">
    <property type="nucleotide sequence ID" value="NZ_JAKUDL010000004.1"/>
</dbReference>
<comment type="caution">
    <text evidence="2">The sequence shown here is derived from an EMBL/GenBank/DDBJ whole genome shotgun (WGS) entry which is preliminary data.</text>
</comment>
<proteinExistence type="predicted"/>
<dbReference type="EMBL" id="JAKUDL010000004">
    <property type="protein sequence ID" value="MCH4295073.1"/>
    <property type="molecule type" value="Genomic_DNA"/>
</dbReference>
<keyword evidence="1" id="KW-0812">Transmembrane</keyword>